<dbReference type="EMBL" id="JAUEDM010000004">
    <property type="protein sequence ID" value="KAK3319327.1"/>
    <property type="molecule type" value="Genomic_DNA"/>
</dbReference>
<feature type="compositionally biased region" description="Low complexity" evidence="1">
    <location>
        <begin position="116"/>
        <end position="127"/>
    </location>
</feature>
<reference evidence="2" key="1">
    <citation type="journal article" date="2023" name="Mol. Phylogenet. Evol.">
        <title>Genome-scale phylogeny and comparative genomics of the fungal order Sordariales.</title>
        <authorList>
            <person name="Hensen N."/>
            <person name="Bonometti L."/>
            <person name="Westerberg I."/>
            <person name="Brannstrom I.O."/>
            <person name="Guillou S."/>
            <person name="Cros-Aarteil S."/>
            <person name="Calhoun S."/>
            <person name="Haridas S."/>
            <person name="Kuo A."/>
            <person name="Mondo S."/>
            <person name="Pangilinan J."/>
            <person name="Riley R."/>
            <person name="LaButti K."/>
            <person name="Andreopoulos B."/>
            <person name="Lipzen A."/>
            <person name="Chen C."/>
            <person name="Yan M."/>
            <person name="Daum C."/>
            <person name="Ng V."/>
            <person name="Clum A."/>
            <person name="Steindorff A."/>
            <person name="Ohm R.A."/>
            <person name="Martin F."/>
            <person name="Silar P."/>
            <person name="Natvig D.O."/>
            <person name="Lalanne C."/>
            <person name="Gautier V."/>
            <person name="Ament-Velasquez S.L."/>
            <person name="Kruys A."/>
            <person name="Hutchinson M.I."/>
            <person name="Powell A.J."/>
            <person name="Barry K."/>
            <person name="Miller A.N."/>
            <person name="Grigoriev I.V."/>
            <person name="Debuchy R."/>
            <person name="Gladieux P."/>
            <person name="Hiltunen Thoren M."/>
            <person name="Johannesson H."/>
        </authorList>
    </citation>
    <scope>NUCLEOTIDE SEQUENCE</scope>
    <source>
        <strain evidence="2">CBS 118394</strain>
    </source>
</reference>
<accession>A0AAE0I6B9</accession>
<feature type="compositionally biased region" description="Low complexity" evidence="1">
    <location>
        <begin position="15"/>
        <end position="29"/>
    </location>
</feature>
<feature type="region of interest" description="Disordered" evidence="1">
    <location>
        <begin position="82"/>
        <end position="151"/>
    </location>
</feature>
<keyword evidence="3" id="KW-1185">Reference proteome</keyword>
<feature type="compositionally biased region" description="Low complexity" evidence="1">
    <location>
        <begin position="36"/>
        <end position="46"/>
    </location>
</feature>
<feature type="region of interest" description="Disordered" evidence="1">
    <location>
        <begin position="1"/>
        <end position="70"/>
    </location>
</feature>
<feature type="region of interest" description="Disordered" evidence="1">
    <location>
        <begin position="266"/>
        <end position="289"/>
    </location>
</feature>
<proteinExistence type="predicted"/>
<evidence type="ECO:0000256" key="1">
    <source>
        <dbReference type="SAM" id="MobiDB-lite"/>
    </source>
</evidence>
<evidence type="ECO:0000313" key="3">
    <source>
        <dbReference type="Proteomes" id="UP001283341"/>
    </source>
</evidence>
<gene>
    <name evidence="2" type="ORF">B0H66DRAFT_623999</name>
</gene>
<reference evidence="2" key="2">
    <citation type="submission" date="2023-06" db="EMBL/GenBank/DDBJ databases">
        <authorList>
            <consortium name="Lawrence Berkeley National Laboratory"/>
            <person name="Haridas S."/>
            <person name="Hensen N."/>
            <person name="Bonometti L."/>
            <person name="Westerberg I."/>
            <person name="Brannstrom I.O."/>
            <person name="Guillou S."/>
            <person name="Cros-Aarteil S."/>
            <person name="Calhoun S."/>
            <person name="Kuo A."/>
            <person name="Mondo S."/>
            <person name="Pangilinan J."/>
            <person name="Riley R."/>
            <person name="Labutti K."/>
            <person name="Andreopoulos B."/>
            <person name="Lipzen A."/>
            <person name="Chen C."/>
            <person name="Yanf M."/>
            <person name="Daum C."/>
            <person name="Ng V."/>
            <person name="Clum A."/>
            <person name="Steindorff A."/>
            <person name="Ohm R."/>
            <person name="Martin F."/>
            <person name="Silar P."/>
            <person name="Natvig D."/>
            <person name="Lalanne C."/>
            <person name="Gautier V."/>
            <person name="Ament-Velasquez S.L."/>
            <person name="Kruys A."/>
            <person name="Hutchinson M.I."/>
            <person name="Powell A.J."/>
            <person name="Barry K."/>
            <person name="Miller A.N."/>
            <person name="Grigoriev I.V."/>
            <person name="Debuchy R."/>
            <person name="Gladieux P."/>
            <person name="Thoren M.H."/>
            <person name="Johannesson H."/>
        </authorList>
    </citation>
    <scope>NUCLEOTIDE SEQUENCE</scope>
    <source>
        <strain evidence="2">CBS 118394</strain>
    </source>
</reference>
<evidence type="ECO:0008006" key="4">
    <source>
        <dbReference type="Google" id="ProtNLM"/>
    </source>
</evidence>
<dbReference type="Proteomes" id="UP001283341">
    <property type="component" value="Unassembled WGS sequence"/>
</dbReference>
<dbReference type="AlphaFoldDB" id="A0AAE0I6B9"/>
<organism evidence="2 3">
    <name type="scientific">Apodospora peruviana</name>
    <dbReference type="NCBI Taxonomy" id="516989"/>
    <lineage>
        <taxon>Eukaryota</taxon>
        <taxon>Fungi</taxon>
        <taxon>Dikarya</taxon>
        <taxon>Ascomycota</taxon>
        <taxon>Pezizomycotina</taxon>
        <taxon>Sordariomycetes</taxon>
        <taxon>Sordariomycetidae</taxon>
        <taxon>Sordariales</taxon>
        <taxon>Lasiosphaeriaceae</taxon>
        <taxon>Apodospora</taxon>
    </lineage>
</organism>
<comment type="caution">
    <text evidence="2">The sequence shown here is derived from an EMBL/GenBank/DDBJ whole genome shotgun (WGS) entry which is preliminary data.</text>
</comment>
<name>A0AAE0I6B9_9PEZI</name>
<sequence length="498" mass="53836">MPKKRHQTIFSKPQSTAPASLSSSSTGSRNQHDDQSQSSSSRSVNQLLADLRRVGLNGSGGGAAAGVHPTVPPAIRDILQLPETPAPRPRGSGGGGRPARLDAAGRRLPPGPAPPRSWLSSSTSSRRIGAPRDGGTSERSSEQHHRPLPGAYLPERGSLVDMVLRRFALDWEFQRIYCQYYLYDLPTHLRVALVRYVGVWGSDSGVSLADLQILLSPLPMDGIEDGESGISEEISPSTANEAFTHLDLTGSVGRSLRLRELSDLLLPPQQPGKSAPDLQDSWDDAPDDQPAAVSVVTIPRPLLPNLTHLSLALNPDAAPPATTVSWRHLLAFAASHSYLTHLSLAFWPEPSLTPDAKYASVVSAQGRVVQYGGTGPYSHSLDNDWSEAVMVARRLSKSLYELEYLDLTGCAGWSPALWSSAEHDVVDWVGQWGKISTILLYPGYELGEAAAGIAETARYRELVGNARRLERHVRSCRAGRGTFITVETSKMPDHGRLG</sequence>
<evidence type="ECO:0000313" key="2">
    <source>
        <dbReference type="EMBL" id="KAK3319327.1"/>
    </source>
</evidence>
<protein>
    <recommendedName>
        <fullName evidence="4">Tafazzin</fullName>
    </recommendedName>
</protein>
<feature type="compositionally biased region" description="Basic and acidic residues" evidence="1">
    <location>
        <begin position="135"/>
        <end position="145"/>
    </location>
</feature>